<evidence type="ECO:0000313" key="5">
    <source>
        <dbReference type="EMBL" id="TAA20181.1"/>
    </source>
</evidence>
<protein>
    <submittedName>
        <fullName evidence="5">Uncharacterized protein</fullName>
    </submittedName>
</protein>
<keyword evidence="4" id="KW-0472">Membrane</keyword>
<feature type="repeat" description="TPR" evidence="3">
    <location>
        <begin position="271"/>
        <end position="304"/>
    </location>
</feature>
<dbReference type="PROSITE" id="PS50005">
    <property type="entry name" value="TPR"/>
    <property type="match status" value="1"/>
</dbReference>
<dbReference type="SUPFAM" id="SSF48452">
    <property type="entry name" value="TPR-like"/>
    <property type="match status" value="1"/>
</dbReference>
<dbReference type="InterPro" id="IPR019734">
    <property type="entry name" value="TPR_rpt"/>
</dbReference>
<gene>
    <name evidence="5" type="ORF">EA660_19350</name>
</gene>
<keyword evidence="1" id="KW-0677">Repeat</keyword>
<organism evidence="5 6">
    <name type="scientific">Pseudoxanthomonas winnipegensis</name>
    <dbReference type="NCBI Taxonomy" id="2480810"/>
    <lineage>
        <taxon>Bacteria</taxon>
        <taxon>Pseudomonadati</taxon>
        <taxon>Pseudomonadota</taxon>
        <taxon>Gammaproteobacteria</taxon>
        <taxon>Lysobacterales</taxon>
        <taxon>Lysobacteraceae</taxon>
        <taxon>Pseudoxanthomonas</taxon>
    </lineage>
</organism>
<evidence type="ECO:0000256" key="2">
    <source>
        <dbReference type="ARBA" id="ARBA00022803"/>
    </source>
</evidence>
<feature type="transmembrane region" description="Helical" evidence="4">
    <location>
        <begin position="164"/>
        <end position="187"/>
    </location>
</feature>
<feature type="transmembrane region" description="Helical" evidence="4">
    <location>
        <begin position="7"/>
        <end position="28"/>
    </location>
</feature>
<keyword evidence="4" id="KW-1133">Transmembrane helix</keyword>
<sequence length="331" mass="35560">MRLKKDVLVGAISSLVVTTLGGVAVYYLTKEPEIRSKELLTYSVRSSGVFSGEKERVAFTSISIENHGGKPASNVIANITSGSSSIKDLTTSNSDGTLQEKKVTSNKATLKYAKLLPGETLTIDVLLDSPVQPRILVRSDESLAVSEATLGASKTEKRQEVNKLASLLVPTSAIVILLLTPIVFRILRRARKLEKTGGLIGDRNNAAFLLLHSGLSEEAEEVLNAAVRAGRYDSFTFSNLAVANAVNGKTDKASALMVAANYLEVEGHAAGVIAFNEALLYFMSGKRPEAIAALRRALALSPKDVKKYCERSVLLSSYRRDADFIALVDSA</sequence>
<evidence type="ECO:0000256" key="3">
    <source>
        <dbReference type="PROSITE-ProRule" id="PRU00339"/>
    </source>
</evidence>
<dbReference type="OrthoDB" id="10002081at2"/>
<evidence type="ECO:0000313" key="6">
    <source>
        <dbReference type="Proteomes" id="UP000292627"/>
    </source>
</evidence>
<keyword evidence="4" id="KW-0812">Transmembrane</keyword>
<dbReference type="EMBL" id="SHMC01000011">
    <property type="protein sequence ID" value="TAA20181.1"/>
    <property type="molecule type" value="Genomic_DNA"/>
</dbReference>
<accession>A0A4Q8L4H8</accession>
<evidence type="ECO:0000256" key="4">
    <source>
        <dbReference type="SAM" id="Phobius"/>
    </source>
</evidence>
<reference evidence="5 6" key="1">
    <citation type="submission" date="2019-02" db="EMBL/GenBank/DDBJ databases">
        <title>WGS of Pseudoxanthomonas species novum from clinical isolates.</title>
        <authorList>
            <person name="Bernier A.-M."/>
            <person name="Bernard K."/>
            <person name="Vachon A."/>
        </authorList>
    </citation>
    <scope>NUCLEOTIDE SEQUENCE [LARGE SCALE GENOMIC DNA]</scope>
    <source>
        <strain evidence="5 6">NML171200</strain>
    </source>
</reference>
<comment type="caution">
    <text evidence="5">The sequence shown here is derived from an EMBL/GenBank/DDBJ whole genome shotgun (WGS) entry which is preliminary data.</text>
</comment>
<dbReference type="InterPro" id="IPR011990">
    <property type="entry name" value="TPR-like_helical_dom_sf"/>
</dbReference>
<evidence type="ECO:0000256" key="1">
    <source>
        <dbReference type="ARBA" id="ARBA00022737"/>
    </source>
</evidence>
<keyword evidence="2 3" id="KW-0802">TPR repeat</keyword>
<dbReference type="InterPro" id="IPR013105">
    <property type="entry name" value="TPR_2"/>
</dbReference>
<proteinExistence type="predicted"/>
<dbReference type="RefSeq" id="WP_130553075.1">
    <property type="nucleotide sequence ID" value="NZ_SHMC01000011.1"/>
</dbReference>
<dbReference type="AlphaFoldDB" id="A0A4Q8L4H8"/>
<dbReference type="Proteomes" id="UP000292627">
    <property type="component" value="Unassembled WGS sequence"/>
</dbReference>
<dbReference type="Pfam" id="PF07719">
    <property type="entry name" value="TPR_2"/>
    <property type="match status" value="1"/>
</dbReference>
<dbReference type="Gene3D" id="1.25.40.10">
    <property type="entry name" value="Tetratricopeptide repeat domain"/>
    <property type="match status" value="1"/>
</dbReference>
<name>A0A4Q8L4H8_9GAMM</name>